<feature type="compositionally biased region" description="Basic residues" evidence="1">
    <location>
        <begin position="151"/>
        <end position="162"/>
    </location>
</feature>
<sequence>MNQTIFQFHHFILTYIKRIVDIQSILLHCHAKIPVLHHLTIQETKVMEMEQKKCVSSITNRNYYLHSLYIQYNLNLRRKQTQGLRLTKWWGVNHPMRNSEQQSRQDVLFINQSIKTTIEKRSELAANYYLETIRVPSDPVATVHPNNSPMGHHRNKTERHYV</sequence>
<name>A0AAJ7W1Z5_CEPCN</name>
<dbReference type="RefSeq" id="XP_024941585.1">
    <property type="nucleotide sequence ID" value="XM_025085817.1"/>
</dbReference>
<reference evidence="3" key="1">
    <citation type="submission" date="2025-08" db="UniProtKB">
        <authorList>
            <consortium name="RefSeq"/>
        </authorList>
    </citation>
    <scope>IDENTIFICATION</scope>
</reference>
<feature type="region of interest" description="Disordered" evidence="1">
    <location>
        <begin position="140"/>
        <end position="162"/>
    </location>
</feature>
<organism evidence="2 3">
    <name type="scientific">Cephus cinctus</name>
    <name type="common">Wheat stem sawfly</name>
    <dbReference type="NCBI Taxonomy" id="211228"/>
    <lineage>
        <taxon>Eukaryota</taxon>
        <taxon>Metazoa</taxon>
        <taxon>Ecdysozoa</taxon>
        <taxon>Arthropoda</taxon>
        <taxon>Hexapoda</taxon>
        <taxon>Insecta</taxon>
        <taxon>Pterygota</taxon>
        <taxon>Neoptera</taxon>
        <taxon>Endopterygota</taxon>
        <taxon>Hymenoptera</taxon>
        <taxon>Cephoidea</taxon>
        <taxon>Cephidae</taxon>
        <taxon>Cephus</taxon>
    </lineage>
</organism>
<dbReference type="GeneID" id="112494484"/>
<dbReference type="Proteomes" id="UP000694920">
    <property type="component" value="Unplaced"/>
</dbReference>
<evidence type="ECO:0000256" key="1">
    <source>
        <dbReference type="SAM" id="MobiDB-lite"/>
    </source>
</evidence>
<proteinExistence type="predicted"/>
<dbReference type="AlphaFoldDB" id="A0AAJ7W1Z5"/>
<accession>A0AAJ7W1Z5</accession>
<keyword evidence="2" id="KW-1185">Reference proteome</keyword>
<evidence type="ECO:0000313" key="3">
    <source>
        <dbReference type="RefSeq" id="XP_024941585.1"/>
    </source>
</evidence>
<evidence type="ECO:0000313" key="2">
    <source>
        <dbReference type="Proteomes" id="UP000694920"/>
    </source>
</evidence>
<gene>
    <name evidence="3" type="primary">LOC112494484</name>
</gene>
<protein>
    <submittedName>
        <fullName evidence="3">Uncharacterized protein LOC112494484</fullName>
    </submittedName>
</protein>
<dbReference type="KEGG" id="ccin:112494484"/>